<organism evidence="1 2">
    <name type="scientific">Flavobacterium ichthyis</name>
    <dbReference type="NCBI Taxonomy" id="2698827"/>
    <lineage>
        <taxon>Bacteria</taxon>
        <taxon>Pseudomonadati</taxon>
        <taxon>Bacteroidota</taxon>
        <taxon>Flavobacteriia</taxon>
        <taxon>Flavobacteriales</taxon>
        <taxon>Flavobacteriaceae</taxon>
        <taxon>Flavobacterium</taxon>
    </lineage>
</organism>
<evidence type="ECO:0000313" key="1">
    <source>
        <dbReference type="EMBL" id="NBL64704.1"/>
    </source>
</evidence>
<comment type="caution">
    <text evidence="1">The sequence shown here is derived from an EMBL/GenBank/DDBJ whole genome shotgun (WGS) entry which is preliminary data.</text>
</comment>
<dbReference type="NCBIfam" id="NF033205">
    <property type="entry name" value="IPExxxVDY"/>
    <property type="match status" value="1"/>
</dbReference>
<proteinExistence type="predicted"/>
<dbReference type="EMBL" id="JAABLM010000005">
    <property type="protein sequence ID" value="NBL64704.1"/>
    <property type="molecule type" value="Genomic_DNA"/>
</dbReference>
<accession>A0ABW9Z7P8</accession>
<keyword evidence="2" id="KW-1185">Reference proteome</keyword>
<evidence type="ECO:0000313" key="2">
    <source>
        <dbReference type="Proteomes" id="UP000798602"/>
    </source>
</evidence>
<sequence>MGTLKLNLGEFDQVDYTLIAIHTTLEDFRLAYFINSQLPILLKKCGNDIKLKNKEGEAAFSHFSYDDVQKDMFWSLVENTKNVAVSALASNTLFADDETADNVKIHLLPELKKVDYFLKIENTDDYFNPEEIVKKLKQIDWISAAYEVDAEKIKSKNNLIF</sequence>
<dbReference type="InterPro" id="IPR047690">
    <property type="entry name" value="IPExxxVDY_fam"/>
</dbReference>
<dbReference type="Proteomes" id="UP000798602">
    <property type="component" value="Unassembled WGS sequence"/>
</dbReference>
<protein>
    <submittedName>
        <fullName evidence="1">IPExxxVDY family protein</fullName>
    </submittedName>
</protein>
<name>A0ABW9Z7P8_9FLAO</name>
<dbReference type="RefSeq" id="WP_166536529.1">
    <property type="nucleotide sequence ID" value="NZ_JAABLM010000005.1"/>
</dbReference>
<reference evidence="2" key="1">
    <citation type="submission" date="2020-01" db="EMBL/GenBank/DDBJ databases">
        <title>Sphingomonas sp. strain CSW-10.</title>
        <authorList>
            <person name="Chen W.-M."/>
        </authorList>
    </citation>
    <scope>NUCLEOTIDE SEQUENCE [LARGE SCALE GENOMIC DNA]</scope>
    <source>
        <strain evidence="2">NST-5</strain>
    </source>
</reference>
<gene>
    <name evidence="1" type="ORF">GV828_05760</name>
</gene>